<evidence type="ECO:0000313" key="2">
    <source>
        <dbReference type="Proteomes" id="UP000265520"/>
    </source>
</evidence>
<keyword evidence="2" id="KW-1185">Reference proteome</keyword>
<protein>
    <submittedName>
        <fullName evidence="1">Uncharacterized protein</fullName>
    </submittedName>
</protein>
<name>A0A392UUY5_9FABA</name>
<feature type="non-terminal residue" evidence="1">
    <location>
        <position position="1"/>
    </location>
</feature>
<accession>A0A392UUY5</accession>
<dbReference type="EMBL" id="LXQA010962120">
    <property type="protein sequence ID" value="MCI78932.1"/>
    <property type="molecule type" value="Genomic_DNA"/>
</dbReference>
<proteinExistence type="predicted"/>
<evidence type="ECO:0000313" key="1">
    <source>
        <dbReference type="EMBL" id="MCI78932.1"/>
    </source>
</evidence>
<reference evidence="1 2" key="1">
    <citation type="journal article" date="2018" name="Front. Plant Sci.">
        <title>Red Clover (Trifolium pratense) and Zigzag Clover (T. medium) - A Picture of Genomic Similarities and Differences.</title>
        <authorList>
            <person name="Dluhosova J."/>
            <person name="Istvanek J."/>
            <person name="Nedelnik J."/>
            <person name="Repkova J."/>
        </authorList>
    </citation>
    <scope>NUCLEOTIDE SEQUENCE [LARGE SCALE GENOMIC DNA]</scope>
    <source>
        <strain evidence="2">cv. 10/8</strain>
        <tissue evidence="1">Leaf</tissue>
    </source>
</reference>
<gene>
    <name evidence="1" type="ORF">A2U01_0100203</name>
</gene>
<dbReference type="AlphaFoldDB" id="A0A392UUY5"/>
<dbReference type="Proteomes" id="UP000265520">
    <property type="component" value="Unassembled WGS sequence"/>
</dbReference>
<sequence>SLRVAQHHPARYANYTRALRRNQKKMQEIGIHGVLRHTAVRVAPGPEPTRLWVLH</sequence>
<organism evidence="1 2">
    <name type="scientific">Trifolium medium</name>
    <dbReference type="NCBI Taxonomy" id="97028"/>
    <lineage>
        <taxon>Eukaryota</taxon>
        <taxon>Viridiplantae</taxon>
        <taxon>Streptophyta</taxon>
        <taxon>Embryophyta</taxon>
        <taxon>Tracheophyta</taxon>
        <taxon>Spermatophyta</taxon>
        <taxon>Magnoliopsida</taxon>
        <taxon>eudicotyledons</taxon>
        <taxon>Gunneridae</taxon>
        <taxon>Pentapetalae</taxon>
        <taxon>rosids</taxon>
        <taxon>fabids</taxon>
        <taxon>Fabales</taxon>
        <taxon>Fabaceae</taxon>
        <taxon>Papilionoideae</taxon>
        <taxon>50 kb inversion clade</taxon>
        <taxon>NPAAA clade</taxon>
        <taxon>Hologalegina</taxon>
        <taxon>IRL clade</taxon>
        <taxon>Trifolieae</taxon>
        <taxon>Trifolium</taxon>
    </lineage>
</organism>
<comment type="caution">
    <text evidence="1">The sequence shown here is derived from an EMBL/GenBank/DDBJ whole genome shotgun (WGS) entry which is preliminary data.</text>
</comment>